<proteinExistence type="predicted"/>
<name>A0A6A5WWF3_9PLEO</name>
<evidence type="ECO:0008006" key="3">
    <source>
        <dbReference type="Google" id="ProtNLM"/>
    </source>
</evidence>
<sequence>MDLLADELLDLIVFQLAESRDDIRIADVNSLVSLCLVSRRHYRIAKPHLYQSFVLKGTGNAPMLLLRTLNENPDLAVRVHTVEVVSMDDFTSRQDCLFTDNANMHILADLFGKFGNISTFSCSHSWGTKFLSAYHRLPNPQAWFWDRLQVLRLTTSTISFDETYCISRCKKLERVIFDPVGLYADLNNVPWPMNMPKNSSIKNLTLRPTAFTSWPQVQTLVLLANQLPNLESLRIELANVHHEPCICVIAMMEIFKKQLAADLRKLEITHNGDCEVEICEVRHHWSPATTQLIIGEPELREHLRKSQLTHLSIDIDSIINRPPCLLDPWVIQNIELPQTLRQLDLRYADPSEWHSNTPTIPDLDHLVEEIRRRFTVLEYINLELCTQSNHDALLDPLKTEFARAGITFQVTKKCSLPVRCWERPLGGDEKIRFSIFTGHGPEYDPNPTI</sequence>
<dbReference type="Gene3D" id="3.80.10.10">
    <property type="entry name" value="Ribonuclease Inhibitor"/>
    <property type="match status" value="1"/>
</dbReference>
<dbReference type="Proteomes" id="UP000799779">
    <property type="component" value="Unassembled WGS sequence"/>
</dbReference>
<dbReference type="AlphaFoldDB" id="A0A6A5WWF3"/>
<evidence type="ECO:0000313" key="1">
    <source>
        <dbReference type="EMBL" id="KAF2006143.1"/>
    </source>
</evidence>
<reference evidence="1" key="1">
    <citation type="journal article" date="2020" name="Stud. Mycol.">
        <title>101 Dothideomycetes genomes: a test case for predicting lifestyles and emergence of pathogens.</title>
        <authorList>
            <person name="Haridas S."/>
            <person name="Albert R."/>
            <person name="Binder M."/>
            <person name="Bloem J."/>
            <person name="Labutti K."/>
            <person name="Salamov A."/>
            <person name="Andreopoulos B."/>
            <person name="Baker S."/>
            <person name="Barry K."/>
            <person name="Bills G."/>
            <person name="Bluhm B."/>
            <person name="Cannon C."/>
            <person name="Castanera R."/>
            <person name="Culley D."/>
            <person name="Daum C."/>
            <person name="Ezra D."/>
            <person name="Gonzalez J."/>
            <person name="Henrissat B."/>
            <person name="Kuo A."/>
            <person name="Liang C."/>
            <person name="Lipzen A."/>
            <person name="Lutzoni F."/>
            <person name="Magnuson J."/>
            <person name="Mondo S."/>
            <person name="Nolan M."/>
            <person name="Ohm R."/>
            <person name="Pangilinan J."/>
            <person name="Park H.-J."/>
            <person name="Ramirez L."/>
            <person name="Alfaro M."/>
            <person name="Sun H."/>
            <person name="Tritt A."/>
            <person name="Yoshinaga Y."/>
            <person name="Zwiers L.-H."/>
            <person name="Turgeon B."/>
            <person name="Goodwin S."/>
            <person name="Spatafora J."/>
            <person name="Crous P."/>
            <person name="Grigoriev I."/>
        </authorList>
    </citation>
    <scope>NUCLEOTIDE SEQUENCE</scope>
    <source>
        <strain evidence="1">CBS 123094</strain>
    </source>
</reference>
<dbReference type="EMBL" id="ML977560">
    <property type="protein sequence ID" value="KAF2006143.1"/>
    <property type="molecule type" value="Genomic_DNA"/>
</dbReference>
<dbReference type="InterPro" id="IPR032675">
    <property type="entry name" value="LRR_dom_sf"/>
</dbReference>
<dbReference type="SUPFAM" id="SSF52047">
    <property type="entry name" value="RNI-like"/>
    <property type="match status" value="1"/>
</dbReference>
<keyword evidence="2" id="KW-1185">Reference proteome</keyword>
<accession>A0A6A5WWF3</accession>
<protein>
    <recommendedName>
        <fullName evidence="3">F-box domain-containing protein</fullName>
    </recommendedName>
</protein>
<gene>
    <name evidence="1" type="ORF">P154DRAFT_559293</name>
</gene>
<evidence type="ECO:0000313" key="2">
    <source>
        <dbReference type="Proteomes" id="UP000799779"/>
    </source>
</evidence>
<organism evidence="1 2">
    <name type="scientific">Amniculicola lignicola CBS 123094</name>
    <dbReference type="NCBI Taxonomy" id="1392246"/>
    <lineage>
        <taxon>Eukaryota</taxon>
        <taxon>Fungi</taxon>
        <taxon>Dikarya</taxon>
        <taxon>Ascomycota</taxon>
        <taxon>Pezizomycotina</taxon>
        <taxon>Dothideomycetes</taxon>
        <taxon>Pleosporomycetidae</taxon>
        <taxon>Pleosporales</taxon>
        <taxon>Amniculicolaceae</taxon>
        <taxon>Amniculicola</taxon>
    </lineage>
</organism>